<organism evidence="3 4">
    <name type="scientific">Saccoglossus kowalevskii</name>
    <name type="common">Acorn worm</name>
    <dbReference type="NCBI Taxonomy" id="10224"/>
    <lineage>
        <taxon>Eukaryota</taxon>
        <taxon>Metazoa</taxon>
        <taxon>Hemichordata</taxon>
        <taxon>Enteropneusta</taxon>
        <taxon>Harrimaniidae</taxon>
        <taxon>Saccoglossus</taxon>
    </lineage>
</organism>
<proteinExistence type="predicted"/>
<feature type="transmembrane region" description="Helical" evidence="2">
    <location>
        <begin position="116"/>
        <end position="142"/>
    </location>
</feature>
<evidence type="ECO:0000313" key="4">
    <source>
        <dbReference type="RefSeq" id="XP_006815128.1"/>
    </source>
</evidence>
<feature type="transmembrane region" description="Helical" evidence="2">
    <location>
        <begin position="154"/>
        <end position="180"/>
    </location>
</feature>
<evidence type="ECO:0000313" key="3">
    <source>
        <dbReference type="Proteomes" id="UP000694865"/>
    </source>
</evidence>
<evidence type="ECO:0000256" key="1">
    <source>
        <dbReference type="SAM" id="MobiDB-lite"/>
    </source>
</evidence>
<dbReference type="Proteomes" id="UP000694865">
    <property type="component" value="Unplaced"/>
</dbReference>
<feature type="region of interest" description="Disordered" evidence="1">
    <location>
        <begin position="1"/>
        <end position="20"/>
    </location>
</feature>
<name>A0ABM0M537_SACKO</name>
<dbReference type="RefSeq" id="XP_006815128.1">
    <property type="nucleotide sequence ID" value="XM_006815065.1"/>
</dbReference>
<keyword evidence="3" id="KW-1185">Reference proteome</keyword>
<keyword evidence="2" id="KW-0812">Transmembrane</keyword>
<keyword evidence="2" id="KW-1133">Transmembrane helix</keyword>
<keyword evidence="2" id="KW-0472">Membrane</keyword>
<protein>
    <submittedName>
        <fullName evidence="4">Uncharacterized protein LOC102804001</fullName>
    </submittedName>
</protein>
<gene>
    <name evidence="4" type="primary">LOC102804001</name>
</gene>
<accession>A0ABM0M537</accession>
<reference evidence="4" key="1">
    <citation type="submission" date="2025-08" db="UniProtKB">
        <authorList>
            <consortium name="RefSeq"/>
        </authorList>
    </citation>
    <scope>IDENTIFICATION</scope>
    <source>
        <tissue evidence="4">Testes</tissue>
    </source>
</reference>
<sequence>MATSTPNPVHPSNVVDGETTKGQAPLYQHYTNAGDHVYDNSHTGECVKQPLGTDVHHQTQPDMYPQGLYYSEQAPPAYSYQSVNVQLPNIPVTQQVTLIQTEDTGTGSYSGDICALFYAILSFFFCFLLGIYAIAFAIAAISTRGRSGRVADQYCKVSAALASVAAIICFILIVFLLIILL</sequence>
<evidence type="ECO:0000256" key="2">
    <source>
        <dbReference type="SAM" id="Phobius"/>
    </source>
</evidence>
<dbReference type="GeneID" id="102804001"/>